<evidence type="ECO:0000313" key="3">
    <source>
        <dbReference type="Proteomes" id="UP000694501"/>
    </source>
</evidence>
<feature type="compositionally biased region" description="Basic and acidic residues" evidence="1">
    <location>
        <begin position="76"/>
        <end position="125"/>
    </location>
</feature>
<keyword evidence="3" id="KW-1185">Reference proteome</keyword>
<dbReference type="Proteomes" id="UP000694501">
    <property type="component" value="Unassembled WGS sequence"/>
</dbReference>
<reference evidence="2" key="1">
    <citation type="submission" date="2021-06" db="EMBL/GenBank/DDBJ databases">
        <title>Sequencing of actinobacteria type strains.</title>
        <authorList>
            <person name="Nguyen G.-S."/>
            <person name="Wentzel A."/>
        </authorList>
    </citation>
    <scope>NUCLEOTIDE SEQUENCE</scope>
    <source>
        <strain evidence="2">P38-E01</strain>
    </source>
</reference>
<sequence length="133" mass="15703">MKDERDIQEENLMEDLEDPMQARDVRRSLEQLRTIPGVDPRLQEMARELLSGRTGLKDIIENPRYLAALGDNMRELQERDDRMTPEERERSKEQAAEFFRQQEEDTAREDAEREQAAREARENGPKPRHRGGQ</sequence>
<accession>A0A949JBN5</accession>
<comment type="caution">
    <text evidence="2">The sequence shown here is derived from an EMBL/GenBank/DDBJ whole genome shotgun (WGS) entry which is preliminary data.</text>
</comment>
<dbReference type="AlphaFoldDB" id="A0A949JBN5"/>
<protein>
    <submittedName>
        <fullName evidence="2">Uncharacterized protein</fullName>
    </submittedName>
</protein>
<feature type="region of interest" description="Disordered" evidence="1">
    <location>
        <begin position="76"/>
        <end position="133"/>
    </location>
</feature>
<name>A0A949JBN5_9ACTN</name>
<dbReference type="RefSeq" id="WP_211043580.1">
    <property type="nucleotide sequence ID" value="NZ_JAELVF020000001.1"/>
</dbReference>
<dbReference type="EMBL" id="JAELVF020000001">
    <property type="protein sequence ID" value="MBU7596068.1"/>
    <property type="molecule type" value="Genomic_DNA"/>
</dbReference>
<gene>
    <name evidence="2" type="ORF">JGS22_000075</name>
</gene>
<feature type="compositionally biased region" description="Acidic residues" evidence="1">
    <location>
        <begin position="1"/>
        <end position="18"/>
    </location>
</feature>
<evidence type="ECO:0000256" key="1">
    <source>
        <dbReference type="SAM" id="MobiDB-lite"/>
    </source>
</evidence>
<evidence type="ECO:0000313" key="2">
    <source>
        <dbReference type="EMBL" id="MBU7596068.1"/>
    </source>
</evidence>
<organism evidence="2 3">
    <name type="scientific">Streptomyces tardus</name>
    <dbReference type="NCBI Taxonomy" id="2780544"/>
    <lineage>
        <taxon>Bacteria</taxon>
        <taxon>Bacillati</taxon>
        <taxon>Actinomycetota</taxon>
        <taxon>Actinomycetes</taxon>
        <taxon>Kitasatosporales</taxon>
        <taxon>Streptomycetaceae</taxon>
        <taxon>Streptomyces</taxon>
    </lineage>
</organism>
<proteinExistence type="predicted"/>
<feature type="region of interest" description="Disordered" evidence="1">
    <location>
        <begin position="1"/>
        <end position="22"/>
    </location>
</feature>